<keyword evidence="9" id="KW-0175">Coiled coil</keyword>
<proteinExistence type="predicted"/>
<evidence type="ECO:0000256" key="3">
    <source>
        <dbReference type="ARBA" id="ARBA00022553"/>
    </source>
</evidence>
<keyword evidence="11" id="KW-0812">Transmembrane</keyword>
<dbReference type="RefSeq" id="WP_097373879.1">
    <property type="nucleotide sequence ID" value="NZ_CP021404.1"/>
</dbReference>
<dbReference type="SUPFAM" id="SSF47384">
    <property type="entry name" value="Homodimeric domain of signal transducing histidine kinase"/>
    <property type="match status" value="1"/>
</dbReference>
<evidence type="ECO:0000256" key="5">
    <source>
        <dbReference type="ARBA" id="ARBA00022741"/>
    </source>
</evidence>
<dbReference type="Gene3D" id="3.30.565.10">
    <property type="entry name" value="Histidine kinase-like ATPase, C-terminal domain"/>
    <property type="match status" value="1"/>
</dbReference>
<dbReference type="Pfam" id="PF00512">
    <property type="entry name" value="HisKA"/>
    <property type="match status" value="1"/>
</dbReference>
<evidence type="ECO:0000256" key="8">
    <source>
        <dbReference type="ARBA" id="ARBA00023012"/>
    </source>
</evidence>
<dbReference type="InterPro" id="IPR036097">
    <property type="entry name" value="HisK_dim/P_sf"/>
</dbReference>
<dbReference type="KEGG" id="cmag:CBW24_13395"/>
<keyword evidence="11" id="KW-1133">Transmembrane helix</keyword>
<dbReference type="Proteomes" id="UP000219050">
    <property type="component" value="Chromosome"/>
</dbReference>
<keyword evidence="11" id="KW-0472">Membrane</keyword>
<evidence type="ECO:0000313" key="13">
    <source>
        <dbReference type="EMBL" id="ATI42897.1"/>
    </source>
</evidence>
<dbReference type="Pfam" id="PF02518">
    <property type="entry name" value="HATPase_c"/>
    <property type="match status" value="1"/>
</dbReference>
<keyword evidence="7" id="KW-0067">ATP-binding</keyword>
<feature type="coiled-coil region" evidence="9">
    <location>
        <begin position="217"/>
        <end position="244"/>
    </location>
</feature>
<dbReference type="OrthoDB" id="9784218at2"/>
<dbReference type="PANTHER" id="PTHR43065:SF10">
    <property type="entry name" value="PEROXIDE STRESS-ACTIVATED HISTIDINE KINASE MAK3"/>
    <property type="match status" value="1"/>
</dbReference>
<dbReference type="InterPro" id="IPR005467">
    <property type="entry name" value="His_kinase_dom"/>
</dbReference>
<dbReference type="GO" id="GO:0000155">
    <property type="term" value="F:phosphorelay sensor kinase activity"/>
    <property type="evidence" value="ECO:0007669"/>
    <property type="project" value="InterPro"/>
</dbReference>
<evidence type="ECO:0000259" key="12">
    <source>
        <dbReference type="PROSITE" id="PS50109"/>
    </source>
</evidence>
<dbReference type="Gene3D" id="1.10.287.130">
    <property type="match status" value="1"/>
</dbReference>
<dbReference type="PRINTS" id="PR00344">
    <property type="entry name" value="BCTRLSENSOR"/>
</dbReference>
<dbReference type="InterPro" id="IPR003594">
    <property type="entry name" value="HATPase_dom"/>
</dbReference>
<organism evidence="13 14">
    <name type="scientific">Pacificitalea manganoxidans</name>
    <dbReference type="NCBI Taxonomy" id="1411902"/>
    <lineage>
        <taxon>Bacteria</taxon>
        <taxon>Pseudomonadati</taxon>
        <taxon>Pseudomonadota</taxon>
        <taxon>Alphaproteobacteria</taxon>
        <taxon>Rhodobacterales</taxon>
        <taxon>Paracoccaceae</taxon>
        <taxon>Pacificitalea</taxon>
    </lineage>
</organism>
<feature type="compositionally biased region" description="Basic and acidic residues" evidence="10">
    <location>
        <begin position="461"/>
        <end position="471"/>
    </location>
</feature>
<feature type="region of interest" description="Disordered" evidence="10">
    <location>
        <begin position="458"/>
        <end position="484"/>
    </location>
</feature>
<feature type="domain" description="Histidine kinase" evidence="12">
    <location>
        <begin position="250"/>
        <end position="460"/>
    </location>
</feature>
<dbReference type="EMBL" id="CP021404">
    <property type="protein sequence ID" value="ATI42897.1"/>
    <property type="molecule type" value="Genomic_DNA"/>
</dbReference>
<evidence type="ECO:0000256" key="4">
    <source>
        <dbReference type="ARBA" id="ARBA00022679"/>
    </source>
</evidence>
<keyword evidence="3" id="KW-0597">Phosphoprotein</keyword>
<sequence>MFFNTLSGRFLALTIVFVMLAEVLILVPSIANFREDYLLTRLERAQIASLALLATDDVIDEDLEGELLSNAGVYNVVLRRDEVRQLILSSVIPQPIEATYDLRDPPEWELIRDALVRLWRPEPVVIRVIGDPVKQAGLLIEITLSTEGLRSAMIEYGLRVLVLSAVISICTALLLFLAVRGFIVVPIKRVVDYMQSYAAAPEDTRRIIEPRAGVLELREAEMALKSLQTELTSALRQKERLAQLGGAVAKISHDLRNILTTAQLFADRMEASEDPAVKRAAPKIVRAISRAVTLCETTLAFGKAEEPAPAMNRIALAALVADVVDSERLAAGEHDLSFAEDVPATMILRADSDQLFRVLSNLIRNAREAVIASARPGEIGIRADEDDDEWTIRVTDTGPGLPPKARDNLFTAFQGGGRKGGTGLGLVISAELIRGHGGRLELARTGPDGTEFLIRLPKGAKLSEDPERSLPHEAAATENAPLAN</sequence>
<dbReference type="SMART" id="SM00387">
    <property type="entry name" value="HATPase_c"/>
    <property type="match status" value="1"/>
</dbReference>
<feature type="transmembrane region" description="Helical" evidence="11">
    <location>
        <begin position="160"/>
        <end position="183"/>
    </location>
</feature>
<dbReference type="PANTHER" id="PTHR43065">
    <property type="entry name" value="SENSOR HISTIDINE KINASE"/>
    <property type="match status" value="1"/>
</dbReference>
<evidence type="ECO:0000256" key="10">
    <source>
        <dbReference type="SAM" id="MobiDB-lite"/>
    </source>
</evidence>
<comment type="catalytic activity">
    <reaction evidence="1">
        <text>ATP + protein L-histidine = ADP + protein N-phospho-L-histidine.</text>
        <dbReference type="EC" id="2.7.13.3"/>
    </reaction>
</comment>
<dbReference type="SUPFAM" id="SSF55874">
    <property type="entry name" value="ATPase domain of HSP90 chaperone/DNA topoisomerase II/histidine kinase"/>
    <property type="match status" value="1"/>
</dbReference>
<keyword evidence="14" id="KW-1185">Reference proteome</keyword>
<dbReference type="InterPro" id="IPR003661">
    <property type="entry name" value="HisK_dim/P_dom"/>
</dbReference>
<accession>A0A291M213</accession>
<keyword evidence="8" id="KW-0902">Two-component regulatory system</keyword>
<evidence type="ECO:0000256" key="11">
    <source>
        <dbReference type="SAM" id="Phobius"/>
    </source>
</evidence>
<evidence type="ECO:0000256" key="1">
    <source>
        <dbReference type="ARBA" id="ARBA00000085"/>
    </source>
</evidence>
<dbReference type="GO" id="GO:0005524">
    <property type="term" value="F:ATP binding"/>
    <property type="evidence" value="ECO:0007669"/>
    <property type="project" value="UniProtKB-KW"/>
</dbReference>
<evidence type="ECO:0000313" key="14">
    <source>
        <dbReference type="Proteomes" id="UP000219050"/>
    </source>
</evidence>
<evidence type="ECO:0000256" key="9">
    <source>
        <dbReference type="SAM" id="Coils"/>
    </source>
</evidence>
<dbReference type="CDD" id="cd00075">
    <property type="entry name" value="HATPase"/>
    <property type="match status" value="1"/>
</dbReference>
<keyword evidence="5" id="KW-0547">Nucleotide-binding</keyword>
<gene>
    <name evidence="13" type="ORF">CBW24_13395</name>
</gene>
<dbReference type="AlphaFoldDB" id="A0A291M213"/>
<reference evidence="13 14" key="1">
    <citation type="submission" date="2017-05" db="EMBL/GenBank/DDBJ databases">
        <title>Comparative genomic and metabolic analysis of manganese-oxidizing mechanisms in Celeribater manganoxidans DY25T: its adaption to the environment of polymetallic nodule.</title>
        <authorList>
            <person name="Wang X."/>
        </authorList>
    </citation>
    <scope>NUCLEOTIDE SEQUENCE [LARGE SCALE GENOMIC DNA]</scope>
    <source>
        <strain evidence="13 14">DY25</strain>
    </source>
</reference>
<evidence type="ECO:0000256" key="6">
    <source>
        <dbReference type="ARBA" id="ARBA00022777"/>
    </source>
</evidence>
<dbReference type="InterPro" id="IPR036890">
    <property type="entry name" value="HATPase_C_sf"/>
</dbReference>
<dbReference type="PROSITE" id="PS50109">
    <property type="entry name" value="HIS_KIN"/>
    <property type="match status" value="1"/>
</dbReference>
<feature type="transmembrane region" description="Helical" evidence="11">
    <location>
        <begin position="6"/>
        <end position="27"/>
    </location>
</feature>
<keyword evidence="4" id="KW-0808">Transferase</keyword>
<evidence type="ECO:0000256" key="7">
    <source>
        <dbReference type="ARBA" id="ARBA00022840"/>
    </source>
</evidence>
<name>A0A291M213_9RHOB</name>
<keyword evidence="6 13" id="KW-0418">Kinase</keyword>
<dbReference type="SMART" id="SM00388">
    <property type="entry name" value="HisKA"/>
    <property type="match status" value="1"/>
</dbReference>
<protein>
    <recommendedName>
        <fullName evidence="2">histidine kinase</fullName>
        <ecNumber evidence="2">2.7.13.3</ecNumber>
    </recommendedName>
</protein>
<dbReference type="CDD" id="cd00082">
    <property type="entry name" value="HisKA"/>
    <property type="match status" value="1"/>
</dbReference>
<dbReference type="EC" id="2.7.13.3" evidence="2"/>
<dbReference type="InterPro" id="IPR004358">
    <property type="entry name" value="Sig_transdc_His_kin-like_C"/>
</dbReference>
<evidence type="ECO:0000256" key="2">
    <source>
        <dbReference type="ARBA" id="ARBA00012438"/>
    </source>
</evidence>